<name>A0A6G8AYM2_9LACO</name>
<keyword evidence="3" id="KW-1185">Reference proteome</keyword>
<evidence type="ECO:0000313" key="3">
    <source>
        <dbReference type="Proteomes" id="UP000500741"/>
    </source>
</evidence>
<gene>
    <name evidence="2" type="ORF">G7084_01425</name>
</gene>
<organism evidence="2 3">
    <name type="scientific">Weissella coleopterorum</name>
    <dbReference type="NCBI Taxonomy" id="2714949"/>
    <lineage>
        <taxon>Bacteria</taxon>
        <taxon>Bacillati</taxon>
        <taxon>Bacillota</taxon>
        <taxon>Bacilli</taxon>
        <taxon>Lactobacillales</taxon>
        <taxon>Lactobacillaceae</taxon>
        <taxon>Weissella</taxon>
    </lineage>
</organism>
<accession>A0A6G8AYM2</accession>
<keyword evidence="1" id="KW-0812">Transmembrane</keyword>
<proteinExistence type="predicted"/>
<protein>
    <submittedName>
        <fullName evidence="2">Uncharacterized protein</fullName>
    </submittedName>
</protein>
<evidence type="ECO:0000313" key="2">
    <source>
        <dbReference type="EMBL" id="QIL50097.1"/>
    </source>
</evidence>
<feature type="transmembrane region" description="Helical" evidence="1">
    <location>
        <begin position="6"/>
        <end position="24"/>
    </location>
</feature>
<dbReference type="AlphaFoldDB" id="A0A6G8AYM2"/>
<evidence type="ECO:0000256" key="1">
    <source>
        <dbReference type="SAM" id="Phobius"/>
    </source>
</evidence>
<dbReference type="Proteomes" id="UP000500741">
    <property type="component" value="Chromosome"/>
</dbReference>
<reference evidence="2 3" key="1">
    <citation type="submission" date="2020-03" db="EMBL/GenBank/DDBJ databases">
        <title>Weissella sp. nov., isolated from Cybister lewisianus.</title>
        <authorList>
            <person name="Hyun D.-W."/>
            <person name="Bae J.-W."/>
        </authorList>
    </citation>
    <scope>NUCLEOTIDE SEQUENCE [LARGE SCALE GENOMIC DNA]</scope>
    <source>
        <strain evidence="2 3">HDW19</strain>
    </source>
</reference>
<keyword evidence="1" id="KW-1133">Transmembrane helix</keyword>
<sequence>MLFNITGILALTILGLLCLGINMSKIKLFEIIVCISLLAIAVIKGSSEMAAFAAMLVSLFILDSL</sequence>
<feature type="transmembrane region" description="Helical" evidence="1">
    <location>
        <begin position="31"/>
        <end position="62"/>
    </location>
</feature>
<dbReference type="EMBL" id="CP049888">
    <property type="protein sequence ID" value="QIL50097.1"/>
    <property type="molecule type" value="Genomic_DNA"/>
</dbReference>
<keyword evidence="1" id="KW-0472">Membrane</keyword>
<dbReference type="RefSeq" id="WP_166009368.1">
    <property type="nucleotide sequence ID" value="NZ_CP049888.1"/>
</dbReference>
<dbReference type="KEGG" id="wco:G7084_01425"/>